<reference evidence="1 2" key="1">
    <citation type="submission" date="2024-07" db="EMBL/GenBank/DDBJ databases">
        <title>Section-level genome sequencing and comparative genomics of Aspergillus sections Usti and Cavernicolus.</title>
        <authorList>
            <consortium name="Lawrence Berkeley National Laboratory"/>
            <person name="Nybo J.L."/>
            <person name="Vesth T.C."/>
            <person name="Theobald S."/>
            <person name="Frisvad J.C."/>
            <person name="Larsen T.O."/>
            <person name="Kjaerboelling I."/>
            <person name="Rothschild-Mancinelli K."/>
            <person name="Lyhne E.K."/>
            <person name="Kogle M.E."/>
            <person name="Barry K."/>
            <person name="Clum A."/>
            <person name="Na H."/>
            <person name="Ledsgaard L."/>
            <person name="Lin J."/>
            <person name="Lipzen A."/>
            <person name="Kuo A."/>
            <person name="Riley R."/>
            <person name="Mondo S."/>
            <person name="Labutti K."/>
            <person name="Haridas S."/>
            <person name="Pangalinan J."/>
            <person name="Salamov A.A."/>
            <person name="Simmons B.A."/>
            <person name="Magnuson J.K."/>
            <person name="Chen J."/>
            <person name="Drula E."/>
            <person name="Henrissat B."/>
            <person name="Wiebenga A."/>
            <person name="Lubbers R.J."/>
            <person name="Gomes A.C."/>
            <person name="Makela M.R."/>
            <person name="Stajich J."/>
            <person name="Grigoriev I.V."/>
            <person name="Mortensen U.H."/>
            <person name="De Vries R.P."/>
            <person name="Baker S.E."/>
            <person name="Andersen M.R."/>
        </authorList>
    </citation>
    <scope>NUCLEOTIDE SEQUENCE [LARGE SCALE GENOMIC DNA]</scope>
    <source>
        <strain evidence="1 2">CBS 123904</strain>
    </source>
</reference>
<dbReference type="EMBL" id="JBFXLU010000029">
    <property type="protein sequence ID" value="KAL2851572.1"/>
    <property type="molecule type" value="Genomic_DNA"/>
</dbReference>
<gene>
    <name evidence="1" type="ORF">BJY01DRAFT_208882</name>
</gene>
<proteinExistence type="predicted"/>
<accession>A0ABR4KH09</accession>
<protein>
    <submittedName>
        <fullName evidence="1">Uncharacterized protein</fullName>
    </submittedName>
</protein>
<organism evidence="1 2">
    <name type="scientific">Aspergillus pseudoustus</name>
    <dbReference type="NCBI Taxonomy" id="1810923"/>
    <lineage>
        <taxon>Eukaryota</taxon>
        <taxon>Fungi</taxon>
        <taxon>Dikarya</taxon>
        <taxon>Ascomycota</taxon>
        <taxon>Pezizomycotina</taxon>
        <taxon>Eurotiomycetes</taxon>
        <taxon>Eurotiomycetidae</taxon>
        <taxon>Eurotiales</taxon>
        <taxon>Aspergillaceae</taxon>
        <taxon>Aspergillus</taxon>
        <taxon>Aspergillus subgen. Nidulantes</taxon>
    </lineage>
</organism>
<dbReference type="Proteomes" id="UP001610446">
    <property type="component" value="Unassembled WGS sequence"/>
</dbReference>
<name>A0ABR4KH09_9EURO</name>
<evidence type="ECO:0000313" key="2">
    <source>
        <dbReference type="Proteomes" id="UP001610446"/>
    </source>
</evidence>
<comment type="caution">
    <text evidence="1">The sequence shown here is derived from an EMBL/GenBank/DDBJ whole genome shotgun (WGS) entry which is preliminary data.</text>
</comment>
<keyword evidence="2" id="KW-1185">Reference proteome</keyword>
<sequence length="920" mass="100067">MAMNLQPPSVLAQLPRPLHASTGQTHISEVYSLADSKKRKRYEVAVAVDGEAVNLYNIQNPKLVTSYAVPPQSSFSCPPCSLRRKLPNGSGVKRQTYAAVKKEIKAFVEESAAAGHTTPAISSATFALKDSSSPIAFIGIVPNSSTDDEEKDRFDVFAVHRDGRTRRLRSDLETQRWSISHSELAKGNAIHGCFLLEFEDARKSLLKRRPDLISLALGDSAVSGNDDPSILLLVSYPDVQEINLHEVKVQIFSVPAHPAGRATDESQNMRHLLTANLPSLTDEKIESGRLHWQFHSASAGLSLSFDKGFINFDLSHYTPTVTSKFILDSEDFSSVMRISPHSVIGAGRSMIALYDTQYKSIQRSLVSGGSPSSVTDKPRTTFINHFAKLDLVVATKGNSLLAYDLGSQNTSLISGKRSRDGLLIDAIGRGIGSVSQWENVSKKQRTDSMAVLDLISPEETNKWDKFAHNLRECASRRDANGFDRVVEAYFGVEDSHALPSPGQYINIEKILFLLSLIFCVEGEVATNDKLSASSSVSMSVTLWPARTCRWLIRLGYLSPGNVEAALHRSYKPRILPSLPNGTFVQAIKDSDPSLDRLVTVLKGPGAFNPEELAQALKVFLATARSCTIPTEDDQEAPKSLTDGKDEATLSNAVALSSNDELTTSRSESSSSLRTTFTGLNTTLLKLYTHPHQMITNVLRSTLTRADLISTIHHLRLSLATGGHTTRFTETPPTPITPHLISPSLPLNTIVGILNSAIDAIGPTGWVSVSPSTDLNGDPEAIGLRDLALIAEMKSEVSAALAGVEEATLLTGILREYLRYSTSVESRPKHLTTADETTASSTSIRHEKLNGADLLIYGAQDEDGEGDASGKLLPLSLKAVKGVSKTKVLKGSGKVVERSKREMGYLRRKAAGKYTFERLVV</sequence>
<evidence type="ECO:0000313" key="1">
    <source>
        <dbReference type="EMBL" id="KAL2851572.1"/>
    </source>
</evidence>